<keyword evidence="2 9" id="KW-0813">Transport</keyword>
<keyword evidence="4 9" id="KW-0812">Transmembrane</keyword>
<comment type="similarity">
    <text evidence="9">Belongs to the SecE/SEC61-gamma family.</text>
</comment>
<comment type="function">
    <text evidence="9">Essential subunit of the Sec protein translocation channel SecYEG. Clamps together the 2 halves of SecY. May contact the channel plug during translocation.</text>
</comment>
<keyword evidence="11" id="KW-1185">Reference proteome</keyword>
<dbReference type="RefSeq" id="WP_189451281.1">
    <property type="nucleotide sequence ID" value="NZ_BMXY01000007.1"/>
</dbReference>
<dbReference type="NCBIfam" id="TIGR00964">
    <property type="entry name" value="secE_bact"/>
    <property type="match status" value="1"/>
</dbReference>
<comment type="subcellular location">
    <subcellularLocation>
        <location evidence="1">Membrane</location>
    </subcellularLocation>
</comment>
<name>A0ABQ3C8D8_9GAMM</name>
<keyword evidence="6 9" id="KW-1133">Transmembrane helix</keyword>
<evidence type="ECO:0000256" key="2">
    <source>
        <dbReference type="ARBA" id="ARBA00022448"/>
    </source>
</evidence>
<comment type="caution">
    <text evidence="9">Lacks conserved residue(s) required for the propagation of feature annotation.</text>
</comment>
<gene>
    <name evidence="9 10" type="primary">secE</name>
    <name evidence="10" type="ORF">GCM10008101_29010</name>
</gene>
<dbReference type="PANTHER" id="PTHR33910:SF1">
    <property type="entry name" value="PROTEIN TRANSLOCASE SUBUNIT SECE"/>
    <property type="match status" value="1"/>
</dbReference>
<evidence type="ECO:0000256" key="7">
    <source>
        <dbReference type="ARBA" id="ARBA00023010"/>
    </source>
</evidence>
<keyword evidence="8 9" id="KW-0472">Membrane</keyword>
<evidence type="ECO:0000256" key="5">
    <source>
        <dbReference type="ARBA" id="ARBA00022927"/>
    </source>
</evidence>
<feature type="transmembrane region" description="Helical" evidence="9">
    <location>
        <begin position="99"/>
        <end position="123"/>
    </location>
</feature>
<sequence>MNSKVVQNRGMQAGTSAGDIAKYVVALLLLGAGLFGFYWFTGWATGLRALLVVVGVVAGGLLFATTALGGRTREFLSESRFELRKVVWPARQEALRTTWVVMLAVLIISLLLAGFDLVIQALVKLLLGR</sequence>
<protein>
    <recommendedName>
        <fullName evidence="9">Protein translocase subunit SecE</fullName>
    </recommendedName>
</protein>
<dbReference type="PRINTS" id="PR01650">
    <property type="entry name" value="SECETRNLCASE"/>
</dbReference>
<evidence type="ECO:0000256" key="8">
    <source>
        <dbReference type="ARBA" id="ARBA00023136"/>
    </source>
</evidence>
<evidence type="ECO:0000313" key="10">
    <source>
        <dbReference type="EMBL" id="GGZ72925.1"/>
    </source>
</evidence>
<dbReference type="Proteomes" id="UP000643403">
    <property type="component" value="Unassembled WGS sequence"/>
</dbReference>
<comment type="subunit">
    <text evidence="9">Component of the Sec protein translocase complex. Heterotrimer consisting of SecY, SecE and SecG subunits. The heterotrimers can form oligomers, although 1 heterotrimer is thought to be able to translocate proteins. Interacts with the ribosome. Interacts with SecDF, and other proteins may be involved. Interacts with SecA.</text>
</comment>
<proteinExistence type="inferred from homology"/>
<feature type="transmembrane region" description="Helical" evidence="9">
    <location>
        <begin position="46"/>
        <end position="70"/>
    </location>
</feature>
<dbReference type="HAMAP" id="MF_00422">
    <property type="entry name" value="SecE"/>
    <property type="match status" value="1"/>
</dbReference>
<dbReference type="EMBL" id="BMXY01000007">
    <property type="protein sequence ID" value="GGZ72925.1"/>
    <property type="molecule type" value="Genomic_DNA"/>
</dbReference>
<evidence type="ECO:0000313" key="11">
    <source>
        <dbReference type="Proteomes" id="UP000643403"/>
    </source>
</evidence>
<dbReference type="Gene3D" id="1.20.5.1030">
    <property type="entry name" value="Preprotein translocase secy subunit"/>
    <property type="match status" value="1"/>
</dbReference>
<feature type="transmembrane region" description="Helical" evidence="9">
    <location>
        <begin position="20"/>
        <end position="40"/>
    </location>
</feature>
<evidence type="ECO:0000256" key="4">
    <source>
        <dbReference type="ARBA" id="ARBA00022692"/>
    </source>
</evidence>
<evidence type="ECO:0000256" key="1">
    <source>
        <dbReference type="ARBA" id="ARBA00004370"/>
    </source>
</evidence>
<reference evidence="11" key="1">
    <citation type="journal article" date="2019" name="Int. J. Syst. Evol. Microbiol.">
        <title>The Global Catalogue of Microorganisms (GCM) 10K type strain sequencing project: providing services to taxonomists for standard genome sequencing and annotation.</title>
        <authorList>
            <consortium name="The Broad Institute Genomics Platform"/>
            <consortium name="The Broad Institute Genome Sequencing Center for Infectious Disease"/>
            <person name="Wu L."/>
            <person name="Ma J."/>
        </authorList>
    </citation>
    <scope>NUCLEOTIDE SEQUENCE [LARGE SCALE GENOMIC DNA]</scope>
    <source>
        <strain evidence="11">KCTC 22558</strain>
    </source>
</reference>
<keyword evidence="7 9" id="KW-0811">Translocation</keyword>
<keyword evidence="3 9" id="KW-1003">Cell membrane</keyword>
<keyword evidence="5 9" id="KW-0653">Protein transport</keyword>
<dbReference type="PANTHER" id="PTHR33910">
    <property type="entry name" value="PROTEIN TRANSLOCASE SUBUNIT SECE"/>
    <property type="match status" value="1"/>
</dbReference>
<dbReference type="InterPro" id="IPR001901">
    <property type="entry name" value="Translocase_SecE/Sec61-g"/>
</dbReference>
<evidence type="ECO:0000256" key="3">
    <source>
        <dbReference type="ARBA" id="ARBA00022475"/>
    </source>
</evidence>
<evidence type="ECO:0000256" key="6">
    <source>
        <dbReference type="ARBA" id="ARBA00022989"/>
    </source>
</evidence>
<evidence type="ECO:0000256" key="9">
    <source>
        <dbReference type="HAMAP-Rule" id="MF_00422"/>
    </source>
</evidence>
<dbReference type="InterPro" id="IPR005807">
    <property type="entry name" value="SecE_bac"/>
</dbReference>
<accession>A0ABQ3C8D8</accession>
<organism evidence="10 11">
    <name type="scientific">Cognatilysobacter xinjiangensis</name>
    <dbReference type="NCBI Taxonomy" id="546892"/>
    <lineage>
        <taxon>Bacteria</taxon>
        <taxon>Pseudomonadati</taxon>
        <taxon>Pseudomonadota</taxon>
        <taxon>Gammaproteobacteria</taxon>
        <taxon>Lysobacterales</taxon>
        <taxon>Lysobacteraceae</taxon>
        <taxon>Cognatilysobacter</taxon>
    </lineage>
</organism>
<dbReference type="InterPro" id="IPR038379">
    <property type="entry name" value="SecE_sf"/>
</dbReference>
<comment type="caution">
    <text evidence="10">The sequence shown here is derived from an EMBL/GenBank/DDBJ whole genome shotgun (WGS) entry which is preliminary data.</text>
</comment>
<dbReference type="Pfam" id="PF00584">
    <property type="entry name" value="SecE"/>
    <property type="match status" value="1"/>
</dbReference>